<dbReference type="PANTHER" id="PTHR47354">
    <property type="entry name" value="NADH OXIDOREDUCTASE HCR"/>
    <property type="match status" value="1"/>
</dbReference>
<reference evidence="6 7" key="1">
    <citation type="submission" date="2011-02" db="EMBL/GenBank/DDBJ databases">
        <authorList>
            <person name="Muzny D."/>
            <person name="Qin X."/>
            <person name="Deng J."/>
            <person name="Jiang H."/>
            <person name="Liu Y."/>
            <person name="Qu J."/>
            <person name="Song X.-Z."/>
            <person name="Zhang L."/>
            <person name="Thornton R."/>
            <person name="Coyle M."/>
            <person name="Francisco L."/>
            <person name="Jackson L."/>
            <person name="Javaid M."/>
            <person name="Korchina V."/>
            <person name="Kovar C."/>
            <person name="Mata R."/>
            <person name="Mathew T."/>
            <person name="Ngo R."/>
            <person name="Nguyen L."/>
            <person name="Nguyen N."/>
            <person name="Okwuonu G."/>
            <person name="Ongeri F."/>
            <person name="Pham C."/>
            <person name="Simmons D."/>
            <person name="Wilczek-Boney K."/>
            <person name="Hale W."/>
            <person name="Jakkamsetti A."/>
            <person name="Pham P."/>
            <person name="Ruth R."/>
            <person name="San Lucas F."/>
            <person name="Warren J."/>
            <person name="Zhang J."/>
            <person name="Zhao Z."/>
            <person name="Zhou C."/>
            <person name="Zhu D."/>
            <person name="Lee S."/>
            <person name="Bess C."/>
            <person name="Blankenburg K."/>
            <person name="Forbes L."/>
            <person name="Fu Q."/>
            <person name="Gubbala S."/>
            <person name="Hirani K."/>
            <person name="Jayaseelan J.C."/>
            <person name="Lara F."/>
            <person name="Munidasa M."/>
            <person name="Palculict T."/>
            <person name="Patil S."/>
            <person name="Pu L.-L."/>
            <person name="Saada N."/>
            <person name="Tang L."/>
            <person name="Weissenberger G."/>
            <person name="Zhu Y."/>
            <person name="Hemphill L."/>
            <person name="Shang Y."/>
            <person name="Youmans B."/>
            <person name="Ayvaz T."/>
            <person name="Ross M."/>
            <person name="Santibanez J."/>
            <person name="Aqrawi P."/>
            <person name="Gross S."/>
            <person name="Joshi V."/>
            <person name="Fowler G."/>
            <person name="Nazareth L."/>
            <person name="Reid J."/>
            <person name="Worley K."/>
            <person name="Petrosino J."/>
            <person name="Highlander S."/>
            <person name="Gibbs R."/>
        </authorList>
    </citation>
    <scope>NUCLEOTIDE SEQUENCE [LARGE SCALE GENOMIC DNA]</scope>
    <source>
        <strain evidence="6 7">ATCC BAA-1200</strain>
    </source>
</reference>
<dbReference type="EMBL" id="AFAY01000048">
    <property type="protein sequence ID" value="EGF08975.1"/>
    <property type="molecule type" value="Genomic_DNA"/>
</dbReference>
<accession>F2BFA3</accession>
<comment type="cofactor">
    <cofactor evidence="1">
        <name>FAD</name>
        <dbReference type="ChEBI" id="CHEBI:57692"/>
    </cofactor>
</comment>
<dbReference type="InterPro" id="IPR001709">
    <property type="entry name" value="Flavoprot_Pyr_Nucl_cyt_Rdtase"/>
</dbReference>
<dbReference type="PANTHER" id="PTHR47354:SF5">
    <property type="entry name" value="PROTEIN RFBI"/>
    <property type="match status" value="1"/>
</dbReference>
<dbReference type="RefSeq" id="WP_007343415.1">
    <property type="nucleotide sequence ID" value="NZ_GL878494.1"/>
</dbReference>
<keyword evidence="6" id="KW-0560">Oxidoreductase</keyword>
<proteinExistence type="predicted"/>
<dbReference type="InterPro" id="IPR017938">
    <property type="entry name" value="Riboflavin_synthase-like_b-brl"/>
</dbReference>
<dbReference type="CDD" id="cd06189">
    <property type="entry name" value="flavin_oxioreductase"/>
    <property type="match status" value="1"/>
</dbReference>
<dbReference type="Gene3D" id="2.40.30.10">
    <property type="entry name" value="Translation factors"/>
    <property type="match status" value="1"/>
</dbReference>
<evidence type="ECO:0000313" key="7">
    <source>
        <dbReference type="Proteomes" id="UP000004105"/>
    </source>
</evidence>
<dbReference type="GO" id="GO:0051537">
    <property type="term" value="F:2 iron, 2 sulfur cluster binding"/>
    <property type="evidence" value="ECO:0007669"/>
    <property type="project" value="UniProtKB-KW"/>
</dbReference>
<dbReference type="InterPro" id="IPR039261">
    <property type="entry name" value="FNR_nucleotide-bd"/>
</dbReference>
<comment type="caution">
    <text evidence="6">The sequence shown here is derived from an EMBL/GenBank/DDBJ whole genome shotgun (WGS) entry which is preliminary data.</text>
</comment>
<comment type="cofactor">
    <cofactor evidence="3">
        <name>[2Fe-2S] cluster</name>
        <dbReference type="ChEBI" id="CHEBI:190135"/>
    </cofactor>
</comment>
<evidence type="ECO:0000259" key="5">
    <source>
        <dbReference type="PROSITE" id="PS51384"/>
    </source>
</evidence>
<evidence type="ECO:0000313" key="6">
    <source>
        <dbReference type="EMBL" id="EGF08975.1"/>
    </source>
</evidence>
<keyword evidence="2" id="KW-0001">2Fe-2S</keyword>
<keyword evidence="2" id="KW-0479">Metal-binding</keyword>
<keyword evidence="7" id="KW-1185">Reference proteome</keyword>
<dbReference type="Pfam" id="PF00111">
    <property type="entry name" value="Fer2"/>
    <property type="match status" value="1"/>
</dbReference>
<dbReference type="PROSITE" id="PS51085">
    <property type="entry name" value="2FE2S_FER_2"/>
    <property type="match status" value="1"/>
</dbReference>
<dbReference type="PRINTS" id="PR00410">
    <property type="entry name" value="PHEHYDRXLASE"/>
</dbReference>
<dbReference type="InterPro" id="IPR001433">
    <property type="entry name" value="OxRdtase_FAD/NAD-bd"/>
</dbReference>
<sequence>MNHTITLSPDNETFEADEGESILAAARRQGFNLPHSCQAGICGQCKAEVRSGRYEQGEHAEQALPAEEAAQNKILMCCCYAQSDIELSVPGYNSSRMPPVKTLPARVAAVDYIGDTAVVRLDMPKKPPFVFLAGQYIDILLKDGHTRSYSLAGSPAHTEQLELHIRRREGGLFSGLLFGDAPAVREKTVMRVRGPMGTFVLREDDQSPLILLATGTGFAPVQSILHRLAEHDATRPVRLYWGGRTLEELYYHDRAAELAGRLKNAVFTPVLSRAPENWRGARGYVWQQALRDCPDLSAHQVYACGSPAMIADAQRAFVEEGRLKTDAFFADAFSPAQ</sequence>
<evidence type="ECO:0000256" key="1">
    <source>
        <dbReference type="ARBA" id="ARBA00001974"/>
    </source>
</evidence>
<dbReference type="Pfam" id="PF00175">
    <property type="entry name" value="NAD_binding_1"/>
    <property type="match status" value="1"/>
</dbReference>
<dbReference type="SUPFAM" id="SSF52343">
    <property type="entry name" value="Ferredoxin reductase-like, C-terminal NADP-linked domain"/>
    <property type="match status" value="1"/>
</dbReference>
<dbReference type="AlphaFoldDB" id="F2BFA3"/>
<dbReference type="Pfam" id="PF00970">
    <property type="entry name" value="FAD_binding_6"/>
    <property type="match status" value="1"/>
</dbReference>
<dbReference type="InterPro" id="IPR017927">
    <property type="entry name" value="FAD-bd_FR_type"/>
</dbReference>
<dbReference type="GO" id="GO:0016491">
    <property type="term" value="F:oxidoreductase activity"/>
    <property type="evidence" value="ECO:0007669"/>
    <property type="project" value="UniProtKB-KW"/>
</dbReference>
<dbReference type="OrthoDB" id="9806195at2"/>
<dbReference type="Gene3D" id="3.40.50.80">
    <property type="entry name" value="Nucleotide-binding domain of ferredoxin-NADP reductase (FNR) module"/>
    <property type="match status" value="1"/>
</dbReference>
<dbReference type="SUPFAM" id="SSF63380">
    <property type="entry name" value="Riboflavin synthase domain-like"/>
    <property type="match status" value="1"/>
</dbReference>
<protein>
    <submittedName>
        <fullName evidence="6">CDP-6-deoxy-delta-3,4-glucoseen reductase</fullName>
        <ecNumber evidence="6">1.17.1.-</ecNumber>
    </submittedName>
</protein>
<evidence type="ECO:0000256" key="2">
    <source>
        <dbReference type="ARBA" id="ARBA00022714"/>
    </source>
</evidence>
<keyword evidence="2" id="KW-0408">Iron</keyword>
<organism evidence="6 7">
    <name type="scientific">Neisseria bacilliformis ATCC BAA-1200</name>
    <dbReference type="NCBI Taxonomy" id="888742"/>
    <lineage>
        <taxon>Bacteria</taxon>
        <taxon>Pseudomonadati</taxon>
        <taxon>Pseudomonadota</taxon>
        <taxon>Betaproteobacteria</taxon>
        <taxon>Neisseriales</taxon>
        <taxon>Neisseriaceae</taxon>
        <taxon>Neisseria</taxon>
    </lineage>
</organism>
<dbReference type="InterPro" id="IPR001041">
    <property type="entry name" value="2Fe-2S_ferredoxin-type"/>
</dbReference>
<dbReference type="HOGENOM" id="CLU_003827_7_0_4"/>
<dbReference type="InterPro" id="IPR006058">
    <property type="entry name" value="2Fe2S_fd_BS"/>
</dbReference>
<dbReference type="STRING" id="267212.GCA_001063965_01777"/>
<dbReference type="PROSITE" id="PS51384">
    <property type="entry name" value="FAD_FR"/>
    <property type="match status" value="1"/>
</dbReference>
<dbReference type="CDD" id="cd00207">
    <property type="entry name" value="fer2"/>
    <property type="match status" value="1"/>
</dbReference>
<dbReference type="Proteomes" id="UP000004105">
    <property type="component" value="Unassembled WGS sequence"/>
</dbReference>
<gene>
    <name evidence="6" type="primary">ascD</name>
    <name evidence="6" type="ORF">HMPREF9123_2410</name>
</gene>
<name>F2BFA3_9NEIS</name>
<keyword evidence="2" id="KW-0411">Iron-sulfur</keyword>
<feature type="domain" description="FAD-binding FR-type" evidence="5">
    <location>
        <begin position="100"/>
        <end position="202"/>
    </location>
</feature>
<dbReference type="PROSITE" id="PS00197">
    <property type="entry name" value="2FE2S_FER_1"/>
    <property type="match status" value="1"/>
</dbReference>
<dbReference type="PRINTS" id="PR00371">
    <property type="entry name" value="FPNCR"/>
</dbReference>
<evidence type="ECO:0000256" key="3">
    <source>
        <dbReference type="ARBA" id="ARBA00034078"/>
    </source>
</evidence>
<dbReference type="Gene3D" id="3.10.20.30">
    <property type="match status" value="1"/>
</dbReference>
<dbReference type="SUPFAM" id="SSF54292">
    <property type="entry name" value="2Fe-2S ferredoxin-like"/>
    <property type="match status" value="1"/>
</dbReference>
<dbReference type="InterPro" id="IPR036010">
    <property type="entry name" value="2Fe-2S_ferredoxin-like_sf"/>
</dbReference>
<dbReference type="InterPro" id="IPR012675">
    <property type="entry name" value="Beta-grasp_dom_sf"/>
</dbReference>
<feature type="domain" description="2Fe-2S ferredoxin-type" evidence="4">
    <location>
        <begin position="3"/>
        <end position="93"/>
    </location>
</feature>
<dbReference type="InterPro" id="IPR050415">
    <property type="entry name" value="MRET"/>
</dbReference>
<dbReference type="EC" id="1.17.1.-" evidence="6"/>
<dbReference type="InterPro" id="IPR008333">
    <property type="entry name" value="Cbr1-like_FAD-bd_dom"/>
</dbReference>
<evidence type="ECO:0000259" key="4">
    <source>
        <dbReference type="PROSITE" id="PS51085"/>
    </source>
</evidence>